<dbReference type="EMBL" id="KB743238">
    <property type="protein sequence ID" value="EOB00078.1"/>
    <property type="molecule type" value="Genomic_DNA"/>
</dbReference>
<feature type="region of interest" description="Disordered" evidence="1">
    <location>
        <begin position="275"/>
        <end position="304"/>
    </location>
</feature>
<proteinExistence type="predicted"/>
<dbReference type="AlphaFoldDB" id="R0LI73"/>
<organism evidence="2 3">
    <name type="scientific">Anas platyrhynchos</name>
    <name type="common">Mallard</name>
    <name type="synonym">Anas boschas</name>
    <dbReference type="NCBI Taxonomy" id="8839"/>
    <lineage>
        <taxon>Eukaryota</taxon>
        <taxon>Metazoa</taxon>
        <taxon>Chordata</taxon>
        <taxon>Craniata</taxon>
        <taxon>Vertebrata</taxon>
        <taxon>Euteleostomi</taxon>
        <taxon>Archelosauria</taxon>
        <taxon>Archosauria</taxon>
        <taxon>Dinosauria</taxon>
        <taxon>Saurischia</taxon>
        <taxon>Theropoda</taxon>
        <taxon>Coelurosauria</taxon>
        <taxon>Aves</taxon>
        <taxon>Neognathae</taxon>
        <taxon>Galloanserae</taxon>
        <taxon>Anseriformes</taxon>
        <taxon>Anatidae</taxon>
        <taxon>Anatinae</taxon>
        <taxon>Anas</taxon>
    </lineage>
</organism>
<accession>R0LI73</accession>
<protein>
    <submittedName>
        <fullName evidence="2">Uncharacterized protein</fullName>
    </submittedName>
</protein>
<keyword evidence="3" id="KW-1185">Reference proteome</keyword>
<dbReference type="Proteomes" id="UP000296049">
    <property type="component" value="Unassembled WGS sequence"/>
</dbReference>
<evidence type="ECO:0000256" key="1">
    <source>
        <dbReference type="SAM" id="MobiDB-lite"/>
    </source>
</evidence>
<reference evidence="3" key="1">
    <citation type="journal article" date="2013" name="Nat. Genet.">
        <title>The duck genome and transcriptome provide insight into an avian influenza virus reservoir species.</title>
        <authorList>
            <person name="Huang Y."/>
            <person name="Li Y."/>
            <person name="Burt D.W."/>
            <person name="Chen H."/>
            <person name="Zhang Y."/>
            <person name="Qian W."/>
            <person name="Kim H."/>
            <person name="Gan S."/>
            <person name="Zhao Y."/>
            <person name="Li J."/>
            <person name="Yi K."/>
            <person name="Feng H."/>
            <person name="Zhu P."/>
            <person name="Li B."/>
            <person name="Liu Q."/>
            <person name="Fairley S."/>
            <person name="Magor K.E."/>
            <person name="Du Z."/>
            <person name="Hu X."/>
            <person name="Goodman L."/>
            <person name="Tafer H."/>
            <person name="Vignal A."/>
            <person name="Lee T."/>
            <person name="Kim K.W."/>
            <person name="Sheng Z."/>
            <person name="An Y."/>
            <person name="Searle S."/>
            <person name="Herrero J."/>
            <person name="Groenen M.A."/>
            <person name="Crooijmans R.P."/>
            <person name="Faraut T."/>
            <person name="Cai Q."/>
            <person name="Webster R.G."/>
            <person name="Aldridge J.R."/>
            <person name="Warren W.C."/>
            <person name="Bartschat S."/>
            <person name="Kehr S."/>
            <person name="Marz M."/>
            <person name="Stadler P.F."/>
            <person name="Smith J."/>
            <person name="Kraus R.H."/>
            <person name="Zhao Y."/>
            <person name="Ren L."/>
            <person name="Fei J."/>
            <person name="Morisson M."/>
            <person name="Kaiser P."/>
            <person name="Griffin D.K."/>
            <person name="Rao M."/>
            <person name="Pitel F."/>
            <person name="Wang J."/>
            <person name="Li N."/>
        </authorList>
    </citation>
    <scope>NUCLEOTIDE SEQUENCE [LARGE SCALE GENOMIC DNA]</scope>
</reference>
<gene>
    <name evidence="2" type="ORF">Anapl_17407</name>
</gene>
<name>R0LI73_ANAPL</name>
<sequence>MNKQLQLDPFFLSFPQRRTHKLHLQLCCGGTVKREDANSIRGVADCPAALYNSLGVSSAFRPLIKGRGPLHGVIYGVTFAQHLLEVARRKDGPVCCSCTDVTERGWAPLSTPNQSPLCQGEGDSCQASVIEKKKVNNRLCTCQRWHGSSQKSRETWLFERHICERQLSREPNVLQDGTDNLGRLFFPATLPLGPLEEVPAGSTSIPPSSCPMAIPEEEENLKAPSNSHSQHWQFFKEMCLLPGLASACAIWAFPYNGAIVMQIFGAGRWFAPWPSSDRGEGKRPVLAEQHATAALPDPPTGQLQ</sequence>
<evidence type="ECO:0000313" key="3">
    <source>
        <dbReference type="Proteomes" id="UP000296049"/>
    </source>
</evidence>
<evidence type="ECO:0000313" key="2">
    <source>
        <dbReference type="EMBL" id="EOB00078.1"/>
    </source>
</evidence>